<dbReference type="Proteomes" id="UP000295497">
    <property type="component" value="Chromosome"/>
</dbReference>
<dbReference type="InterPro" id="IPR017441">
    <property type="entry name" value="Protein_kinase_ATP_BS"/>
</dbReference>
<proteinExistence type="predicted"/>
<dbReference type="GO" id="GO:0005524">
    <property type="term" value="F:ATP binding"/>
    <property type="evidence" value="ECO:0007669"/>
    <property type="project" value="UniProtKB-UniRule"/>
</dbReference>
<dbReference type="SMART" id="SM00220">
    <property type="entry name" value="S_TKc"/>
    <property type="match status" value="1"/>
</dbReference>
<keyword evidence="4 5" id="KW-0067">ATP-binding</keyword>
<dbReference type="GO" id="GO:0004674">
    <property type="term" value="F:protein serine/threonine kinase activity"/>
    <property type="evidence" value="ECO:0007669"/>
    <property type="project" value="TreeGrafter"/>
</dbReference>
<dbReference type="PROSITE" id="PS50011">
    <property type="entry name" value="PROTEIN_KINASE_DOM"/>
    <property type="match status" value="1"/>
</dbReference>
<dbReference type="InterPro" id="IPR000719">
    <property type="entry name" value="Prot_kinase_dom"/>
</dbReference>
<dbReference type="PROSITE" id="PS00108">
    <property type="entry name" value="PROTEIN_KINASE_ST"/>
    <property type="match status" value="1"/>
</dbReference>
<dbReference type="InterPro" id="IPR008271">
    <property type="entry name" value="Ser/Thr_kinase_AS"/>
</dbReference>
<dbReference type="Gene3D" id="3.30.200.20">
    <property type="entry name" value="Phosphorylase Kinase, domain 1"/>
    <property type="match status" value="1"/>
</dbReference>
<evidence type="ECO:0000259" key="7">
    <source>
        <dbReference type="PROSITE" id="PS50011"/>
    </source>
</evidence>
<dbReference type="Pfam" id="PF00069">
    <property type="entry name" value="Pkinase"/>
    <property type="match status" value="1"/>
</dbReference>
<dbReference type="CDD" id="cd14014">
    <property type="entry name" value="STKc_PknB_like"/>
    <property type="match status" value="1"/>
</dbReference>
<feature type="compositionally biased region" description="Gly residues" evidence="6">
    <location>
        <begin position="1"/>
        <end position="14"/>
    </location>
</feature>
<sequence>MGTLAGLGHGGGTEVTGTLQPPAPDRRPDPAARDVSRDAATLSAQQPRPAQPSPAGPRDAGRDGTRAKLQTGRLVAGRYKLVHPLGHGAMGEVWRAHDGVRRFDVALKFLVLPRQSLPIDAMERFRFEAQVAAQLGRKTDLIVTVHDAGEDPEVGPYLVMEYVRGRSLRQLIQERGPVPAAELAALLAQIGEALSVAHGLGIVHRDIKPSNILLREGRDGRLRAKVADFGIAKWIRQDLPADFPRQTAEGVVLGTPAYLSPEHTCDGHADPQLDMWALAVVAHVALTGHQPFAGGTIADVLASILAGERPSLSTLAPEAPPELEGWFARAFTLNPEERFPSIKPMVSAFVAAVGALDAAPISVGPVSAAPASAAPASVAPASVAPASVGRAAPQRRARGHLAAAGLIAALGMGMALATALPRAQLQGSSDALRAVGGEVRAVARRAPAVQTSRAPQAGTCSTVPTAAFVAAPLATAGPHAAPRPAAAVALEPAPRPAAAAAPEPAPRPAAPRPAAPRPARASEAPRSTGGALPRQRATDSGARKSAIF</sequence>
<dbReference type="PANTHER" id="PTHR43289:SF6">
    <property type="entry name" value="SERINE_THREONINE-PROTEIN KINASE NEKL-3"/>
    <property type="match status" value="1"/>
</dbReference>
<evidence type="ECO:0000313" key="8">
    <source>
        <dbReference type="EMBL" id="AUX32142.1"/>
    </source>
</evidence>
<dbReference type="EMBL" id="CP012672">
    <property type="protein sequence ID" value="AUX32142.1"/>
    <property type="molecule type" value="Genomic_DNA"/>
</dbReference>
<evidence type="ECO:0000313" key="9">
    <source>
        <dbReference type="Proteomes" id="UP000295497"/>
    </source>
</evidence>
<feature type="compositionally biased region" description="Low complexity" evidence="6">
    <location>
        <begin position="517"/>
        <end position="526"/>
    </location>
</feature>
<dbReference type="RefSeq" id="WP_129575801.1">
    <property type="nucleotide sequence ID" value="NZ_CP012672.1"/>
</dbReference>
<keyword evidence="2 5" id="KW-0547">Nucleotide-binding</keyword>
<dbReference type="PANTHER" id="PTHR43289">
    <property type="entry name" value="MITOGEN-ACTIVATED PROTEIN KINASE KINASE KINASE 20-RELATED"/>
    <property type="match status" value="1"/>
</dbReference>
<evidence type="ECO:0000256" key="2">
    <source>
        <dbReference type="ARBA" id="ARBA00022741"/>
    </source>
</evidence>
<feature type="binding site" evidence="5">
    <location>
        <position position="108"/>
    </location>
    <ligand>
        <name>ATP</name>
        <dbReference type="ChEBI" id="CHEBI:30616"/>
    </ligand>
</feature>
<organism evidence="8 9">
    <name type="scientific">Sorangium cellulosum</name>
    <name type="common">Polyangium cellulosum</name>
    <dbReference type="NCBI Taxonomy" id="56"/>
    <lineage>
        <taxon>Bacteria</taxon>
        <taxon>Pseudomonadati</taxon>
        <taxon>Myxococcota</taxon>
        <taxon>Polyangia</taxon>
        <taxon>Polyangiales</taxon>
        <taxon>Polyangiaceae</taxon>
        <taxon>Sorangium</taxon>
    </lineage>
</organism>
<feature type="compositionally biased region" description="Low complexity" evidence="6">
    <location>
        <begin position="485"/>
        <end position="502"/>
    </location>
</feature>
<reference evidence="8 9" key="1">
    <citation type="submission" date="2015-09" db="EMBL/GenBank/DDBJ databases">
        <title>Sorangium comparison.</title>
        <authorList>
            <person name="Zaburannyi N."/>
            <person name="Bunk B."/>
            <person name="Overmann J."/>
            <person name="Mueller R."/>
        </authorList>
    </citation>
    <scope>NUCLEOTIDE SEQUENCE [LARGE SCALE GENOMIC DNA]</scope>
    <source>
        <strain evidence="8 9">So ce836</strain>
    </source>
</reference>
<feature type="compositionally biased region" description="Pro residues" evidence="6">
    <location>
        <begin position="503"/>
        <end position="516"/>
    </location>
</feature>
<feature type="compositionally biased region" description="Low complexity" evidence="6">
    <location>
        <begin position="38"/>
        <end position="48"/>
    </location>
</feature>
<name>A0A4V0NG70_SORCE</name>
<feature type="region of interest" description="Disordered" evidence="6">
    <location>
        <begin position="485"/>
        <end position="548"/>
    </location>
</feature>
<evidence type="ECO:0000256" key="3">
    <source>
        <dbReference type="ARBA" id="ARBA00022777"/>
    </source>
</evidence>
<feature type="domain" description="Protein kinase" evidence="7">
    <location>
        <begin position="79"/>
        <end position="350"/>
    </location>
</feature>
<evidence type="ECO:0000256" key="5">
    <source>
        <dbReference type="PROSITE-ProRule" id="PRU10141"/>
    </source>
</evidence>
<gene>
    <name evidence="8" type="ORF">SOCE836_042780</name>
</gene>
<feature type="region of interest" description="Disordered" evidence="6">
    <location>
        <begin position="1"/>
        <end position="64"/>
    </location>
</feature>
<dbReference type="Gene3D" id="1.10.510.10">
    <property type="entry name" value="Transferase(Phosphotransferase) domain 1"/>
    <property type="match status" value="1"/>
</dbReference>
<evidence type="ECO:0000256" key="4">
    <source>
        <dbReference type="ARBA" id="ARBA00022840"/>
    </source>
</evidence>
<evidence type="ECO:0000256" key="6">
    <source>
        <dbReference type="SAM" id="MobiDB-lite"/>
    </source>
</evidence>
<dbReference type="PROSITE" id="PS00107">
    <property type="entry name" value="PROTEIN_KINASE_ATP"/>
    <property type="match status" value="1"/>
</dbReference>
<dbReference type="InterPro" id="IPR011009">
    <property type="entry name" value="Kinase-like_dom_sf"/>
</dbReference>
<dbReference type="AlphaFoldDB" id="A0A4V0NG70"/>
<dbReference type="SUPFAM" id="SSF56112">
    <property type="entry name" value="Protein kinase-like (PK-like)"/>
    <property type="match status" value="1"/>
</dbReference>
<keyword evidence="3" id="KW-0418">Kinase</keyword>
<protein>
    <recommendedName>
        <fullName evidence="7">Protein kinase domain-containing protein</fullName>
    </recommendedName>
</protein>
<accession>A0A4V0NG70</accession>
<feature type="compositionally biased region" description="Basic and acidic residues" evidence="6">
    <location>
        <begin position="24"/>
        <end position="37"/>
    </location>
</feature>
<keyword evidence="1" id="KW-0808">Transferase</keyword>
<evidence type="ECO:0000256" key="1">
    <source>
        <dbReference type="ARBA" id="ARBA00022679"/>
    </source>
</evidence>